<dbReference type="RefSeq" id="WP_087017290.1">
    <property type="nucleotide sequence ID" value="NZ_CP178353.1"/>
</dbReference>
<gene>
    <name evidence="1" type="ORF">CBW42_02140</name>
</gene>
<dbReference type="EMBL" id="NHOC01000002">
    <property type="protein sequence ID" value="OUM21394.1"/>
    <property type="molecule type" value="Genomic_DNA"/>
</dbReference>
<dbReference type="AlphaFoldDB" id="A0A252F6L0"/>
<evidence type="ECO:0000313" key="2">
    <source>
        <dbReference type="Proteomes" id="UP000194903"/>
    </source>
</evidence>
<dbReference type="Gene3D" id="2.170.120.40">
    <property type="entry name" value="YbbR-like domain"/>
    <property type="match status" value="2"/>
</dbReference>
<evidence type="ECO:0008006" key="3">
    <source>
        <dbReference type="Google" id="ProtNLM"/>
    </source>
</evidence>
<dbReference type="Proteomes" id="UP000194903">
    <property type="component" value="Unassembled WGS sequence"/>
</dbReference>
<sequence>MKNWIVKHDIFTKLLSIIAAVILWSYFMGIQNPTRTLEYKNLSVQLTGVDELYNSYNLKLISGADATVDVKVSGSSNRLATLTVSQIKVKADLTDTITAPGTYEIPYHVILPESGMTCVGRTPETITITVDRIESKTVPVTVKYSNDAPDGYVFEEASLSTESVEITGPETELDKVSSAVININTKKLKQTLTDNYSYKLVDKNGDAVDSNNISRNVASITVTIPVKQVKKVPLQVTFSPEDAGTDVTATISPKEVEIIGDPATVKDIDSITLGAINVNTAENGDTYDFDISVPTGVSLNAGQPTTATVTVSINDAATKKFTITDISLDDIKKDDTAEVTLETESLEVTLSGSQKLLDSIDADDISAVAEIASQDLSDGQHTIGATISSPDGSTVIGTYSVTVRITRKTSEGS</sequence>
<dbReference type="InterPro" id="IPR053154">
    <property type="entry name" value="c-di-AMP_regulator"/>
</dbReference>
<organism evidence="1 2">
    <name type="scientific">Butyricicoccus porcorum</name>
    <dbReference type="NCBI Taxonomy" id="1945634"/>
    <lineage>
        <taxon>Bacteria</taxon>
        <taxon>Bacillati</taxon>
        <taxon>Bacillota</taxon>
        <taxon>Clostridia</taxon>
        <taxon>Eubacteriales</taxon>
        <taxon>Butyricicoccaceae</taxon>
        <taxon>Butyricicoccus</taxon>
    </lineage>
</organism>
<dbReference type="InterPro" id="IPR012505">
    <property type="entry name" value="YbbR"/>
</dbReference>
<reference evidence="1 2" key="1">
    <citation type="submission" date="2017-05" db="EMBL/GenBank/DDBJ databases">
        <title>Butyricicoccus porcorum sp. nov. a butyrate-producing bacterium from the swine intestinal tract.</title>
        <authorList>
            <person name="Trachsel J."/>
            <person name="Humphrey S."/>
            <person name="Allen H.K."/>
        </authorList>
    </citation>
    <scope>NUCLEOTIDE SEQUENCE [LARGE SCALE GENOMIC DNA]</scope>
    <source>
        <strain evidence="1">BB10</strain>
    </source>
</reference>
<dbReference type="PANTHER" id="PTHR37804:SF1">
    <property type="entry name" value="CDAA REGULATORY PROTEIN CDAR"/>
    <property type="match status" value="1"/>
</dbReference>
<accession>A0A252F6L0</accession>
<name>A0A252F6L0_9FIRM</name>
<dbReference type="Gene3D" id="2.170.120.30">
    <property type="match status" value="2"/>
</dbReference>
<dbReference type="PANTHER" id="PTHR37804">
    <property type="entry name" value="CDAA REGULATORY PROTEIN CDAR"/>
    <property type="match status" value="1"/>
</dbReference>
<comment type="caution">
    <text evidence="1">The sequence shown here is derived from an EMBL/GenBank/DDBJ whole genome shotgun (WGS) entry which is preliminary data.</text>
</comment>
<dbReference type="OrthoDB" id="2111604at2"/>
<dbReference type="Pfam" id="PF07949">
    <property type="entry name" value="YbbR"/>
    <property type="match status" value="2"/>
</dbReference>
<proteinExistence type="predicted"/>
<protein>
    <recommendedName>
        <fullName evidence="3">YbbR-like protein</fullName>
    </recommendedName>
</protein>
<keyword evidence="2" id="KW-1185">Reference proteome</keyword>
<evidence type="ECO:0000313" key="1">
    <source>
        <dbReference type="EMBL" id="OUM21394.1"/>
    </source>
</evidence>